<dbReference type="PANTHER" id="PTHR22550:SF5">
    <property type="entry name" value="LEUCINE ZIPPER PROTEIN 4"/>
    <property type="match status" value="1"/>
</dbReference>
<dbReference type="InterPro" id="IPR004995">
    <property type="entry name" value="Spore_Ger"/>
</dbReference>
<dbReference type="PIRSF" id="PIRSF005690">
    <property type="entry name" value="GerBA"/>
    <property type="match status" value="1"/>
</dbReference>
<comment type="similarity">
    <text evidence="1">Belongs to the GerABKA family.</text>
</comment>
<dbReference type="Proteomes" id="UP000051063">
    <property type="component" value="Unassembled WGS sequence"/>
</dbReference>
<evidence type="ECO:0000313" key="4">
    <source>
        <dbReference type="EMBL" id="KQL46317.1"/>
    </source>
</evidence>
<accession>A0ABR5N6S2</accession>
<feature type="transmembrane region" description="Helical" evidence="3">
    <location>
        <begin position="255"/>
        <end position="276"/>
    </location>
</feature>
<comment type="caution">
    <text evidence="4">The sequence shown here is derived from an EMBL/GenBank/DDBJ whole genome shotgun (WGS) entry which is preliminary data.</text>
</comment>
<sequence length="507" mass="56831">MEYIQPTLDDNISKVQTVLGDSDDLVIRQIQFGTEWKMRAVIMYIDGMVDTVSIQNFLLETLMVDLPRTMLGRGIDRSDDVLLFLKESVLTVGDIQELCDFDSLFTFLLSGYTVLLFEGYDQGFAIGMIGWQERNVTEPSGETVIRGPREGFTENLRTNTALIRRRIKDPRLWIEIRRIGSVTKTDVAIAYINGIVNDKIIEEVRIRLDRICIDGIMETGYIEELIQDETFTPFPTMNNTERADVAVAELLEGRVIILVDGTPFVLVVPALFISFFQAAEDYYQRADISTLIRGLRFVSFFIALLGPSLYIAITTFHQEMLPTQLLISLAAQREGVPFPAFFEALLMEVTFEILREAGVRMPKAIGQAVSIVGTLVIGTAAVDAGIVSAAMVIVVSITAIASFVMPAFNMSIAVRMLRFPLMVLAASFGIFGIIVGLLILVLHLCSLRTFGVPYMSPFAPMNIPDQKDALFRLPLWMMKKRPHLISQKNIVRAQNGPRRKPKRGENQ</sequence>
<feature type="transmembrane region" description="Helical" evidence="3">
    <location>
        <begin position="421"/>
        <end position="444"/>
    </location>
</feature>
<name>A0ABR5N6S2_BRECH</name>
<protein>
    <submittedName>
        <fullName evidence="4">Spore gernimation protein KA</fullName>
    </submittedName>
</protein>
<gene>
    <name evidence="4" type="ORF">AN963_15230</name>
</gene>
<feature type="transmembrane region" description="Helical" evidence="3">
    <location>
        <begin position="388"/>
        <end position="409"/>
    </location>
</feature>
<reference evidence="4 5" key="1">
    <citation type="submission" date="2015-09" db="EMBL/GenBank/DDBJ databases">
        <title>Genome sequencing project for genomic taxonomy and phylogenomics of Bacillus-like bacteria.</title>
        <authorList>
            <person name="Liu B."/>
            <person name="Wang J."/>
            <person name="Zhu Y."/>
            <person name="Liu G."/>
            <person name="Chen Q."/>
            <person name="Chen Z."/>
            <person name="Lan J."/>
            <person name="Che J."/>
            <person name="Ge C."/>
            <person name="Shi H."/>
            <person name="Pan Z."/>
            <person name="Liu X."/>
        </authorList>
    </citation>
    <scope>NUCLEOTIDE SEQUENCE [LARGE SCALE GENOMIC DNA]</scope>
    <source>
        <strain evidence="4 5">DSM 8552</strain>
    </source>
</reference>
<dbReference type="PANTHER" id="PTHR22550">
    <property type="entry name" value="SPORE GERMINATION PROTEIN"/>
    <property type="match status" value="1"/>
</dbReference>
<keyword evidence="2 3" id="KW-0472">Membrane</keyword>
<feature type="transmembrane region" description="Helical" evidence="3">
    <location>
        <begin position="365"/>
        <end position="382"/>
    </location>
</feature>
<feature type="transmembrane region" description="Helical" evidence="3">
    <location>
        <begin position="297"/>
        <end position="316"/>
    </location>
</feature>
<keyword evidence="3" id="KW-1133">Transmembrane helix</keyword>
<dbReference type="RefSeq" id="WP_055745398.1">
    <property type="nucleotide sequence ID" value="NZ_LJJB01000010.1"/>
</dbReference>
<proteinExistence type="inferred from homology"/>
<dbReference type="EMBL" id="LJJB01000010">
    <property type="protein sequence ID" value="KQL46317.1"/>
    <property type="molecule type" value="Genomic_DNA"/>
</dbReference>
<evidence type="ECO:0000256" key="3">
    <source>
        <dbReference type="SAM" id="Phobius"/>
    </source>
</evidence>
<dbReference type="InterPro" id="IPR050768">
    <property type="entry name" value="UPF0353/GerABKA_families"/>
</dbReference>
<evidence type="ECO:0000256" key="2">
    <source>
        <dbReference type="ARBA" id="ARBA00023136"/>
    </source>
</evidence>
<keyword evidence="3" id="KW-0812">Transmembrane</keyword>
<evidence type="ECO:0000313" key="5">
    <source>
        <dbReference type="Proteomes" id="UP000051063"/>
    </source>
</evidence>
<dbReference type="Pfam" id="PF03323">
    <property type="entry name" value="GerA"/>
    <property type="match status" value="1"/>
</dbReference>
<evidence type="ECO:0000256" key="1">
    <source>
        <dbReference type="ARBA" id="ARBA00005278"/>
    </source>
</evidence>
<keyword evidence="5" id="KW-1185">Reference proteome</keyword>
<organism evidence="4 5">
    <name type="scientific">Brevibacillus choshinensis</name>
    <dbReference type="NCBI Taxonomy" id="54911"/>
    <lineage>
        <taxon>Bacteria</taxon>
        <taxon>Bacillati</taxon>
        <taxon>Bacillota</taxon>
        <taxon>Bacilli</taxon>
        <taxon>Bacillales</taxon>
        <taxon>Paenibacillaceae</taxon>
        <taxon>Brevibacillus</taxon>
    </lineage>
</organism>